<accession>A0A0D6B4J9</accession>
<keyword evidence="2" id="KW-0418">Kinase</keyword>
<dbReference type="KEGG" id="rsu:NHU_02885"/>
<organism evidence="2 3">
    <name type="scientific">Rhodovulum sulfidophilum</name>
    <name type="common">Rhodobacter sulfidophilus</name>
    <dbReference type="NCBI Taxonomy" id="35806"/>
    <lineage>
        <taxon>Bacteria</taxon>
        <taxon>Pseudomonadati</taxon>
        <taxon>Pseudomonadota</taxon>
        <taxon>Alphaproteobacteria</taxon>
        <taxon>Rhodobacterales</taxon>
        <taxon>Paracoccaceae</taxon>
        <taxon>Rhodovulum</taxon>
    </lineage>
</organism>
<dbReference type="EMBL" id="AP014800">
    <property type="protein sequence ID" value="BAQ70032.1"/>
    <property type="molecule type" value="Genomic_DNA"/>
</dbReference>
<evidence type="ECO:0000313" key="3">
    <source>
        <dbReference type="Proteomes" id="UP000064912"/>
    </source>
</evidence>
<protein>
    <submittedName>
        <fullName evidence="2">Phosphatidylinositol 3-kinase</fullName>
    </submittedName>
</protein>
<gene>
    <name evidence="2" type="ORF">NHU_02885</name>
</gene>
<keyword evidence="2" id="KW-0808">Transferase</keyword>
<name>A0A0D6B4J9_RHOSU</name>
<dbReference type="GO" id="GO:0016301">
    <property type="term" value="F:kinase activity"/>
    <property type="evidence" value="ECO:0007669"/>
    <property type="project" value="UniProtKB-KW"/>
</dbReference>
<feature type="compositionally biased region" description="Basic and acidic residues" evidence="1">
    <location>
        <begin position="90"/>
        <end position="103"/>
    </location>
</feature>
<dbReference type="Proteomes" id="UP000064912">
    <property type="component" value="Chromosome"/>
</dbReference>
<proteinExistence type="predicted"/>
<reference evidence="2 3" key="1">
    <citation type="submission" date="2015-02" db="EMBL/GenBank/DDBJ databases">
        <title>Genome sequene of Rhodovulum sulfidophilum DSM 2351.</title>
        <authorList>
            <person name="Nagao N."/>
        </authorList>
    </citation>
    <scope>NUCLEOTIDE SEQUENCE [LARGE SCALE GENOMIC DNA]</scope>
    <source>
        <strain evidence="2 3">DSM 2351</strain>
    </source>
</reference>
<dbReference type="AlphaFoldDB" id="A0A0D6B4J9"/>
<evidence type="ECO:0000313" key="2">
    <source>
        <dbReference type="EMBL" id="BAQ70032.1"/>
    </source>
</evidence>
<dbReference type="PATRIC" id="fig|35806.4.peg.2963"/>
<sequence length="125" mass="13072">MGDLSVPEGDDVGIAVAFEAHAAGSFSAGMAGIEIPVLSGFGGGPETLPPDPAVALAVDPGGWADRQNFRPPAKVIRKSPVKTRQQIGSGDHRASETDPERFRGSPRGFQMAAQAFEVLQTFRAL</sequence>
<evidence type="ECO:0000256" key="1">
    <source>
        <dbReference type="SAM" id="MobiDB-lite"/>
    </source>
</evidence>
<feature type="region of interest" description="Disordered" evidence="1">
    <location>
        <begin position="77"/>
        <end position="107"/>
    </location>
</feature>